<sequence length="150" mass="16112">MATISKTVWSNYSTLNKTEPTGASSELGKDQFMKILLTQLQNQDPMEPMQDKDFIAQMATFSSLEQTMNMATELHSLSQSAALASSLIGKQVEWLGATDNGSTVTKSGVVDSIKMKNGDQFAVIGKDEVAIKDLTSVTIAAQEGEAETGE</sequence>
<keyword evidence="3" id="KW-0282">Flagellum</keyword>
<keyword evidence="3" id="KW-0969">Cilium</keyword>
<comment type="caution">
    <text evidence="3">The sequence shown here is derived from an EMBL/GenBank/DDBJ whole genome shotgun (WGS) entry which is preliminary data.</text>
</comment>
<keyword evidence="4" id="KW-1185">Reference proteome</keyword>
<evidence type="ECO:0000313" key="3">
    <source>
        <dbReference type="EMBL" id="MDG0793548.1"/>
    </source>
</evidence>
<evidence type="ECO:0000256" key="2">
    <source>
        <dbReference type="ARBA" id="ARBA00022795"/>
    </source>
</evidence>
<dbReference type="EMBL" id="JAPDHZ010000004">
    <property type="protein sequence ID" value="MDG0793548.1"/>
    <property type="molecule type" value="Genomic_DNA"/>
</dbReference>
<proteinExistence type="inferred from homology"/>
<gene>
    <name evidence="3" type="primary">flgD</name>
    <name evidence="3" type="ORF">OMP38_23960</name>
</gene>
<dbReference type="InterPro" id="IPR005648">
    <property type="entry name" value="FlgD"/>
</dbReference>
<organism evidence="3 4">
    <name type="scientific">Cohnella ginsengisoli</name>
    <dbReference type="NCBI Taxonomy" id="425004"/>
    <lineage>
        <taxon>Bacteria</taxon>
        <taxon>Bacillati</taxon>
        <taxon>Bacillota</taxon>
        <taxon>Bacilli</taxon>
        <taxon>Bacillales</taxon>
        <taxon>Paenibacillaceae</taxon>
        <taxon>Cohnella</taxon>
    </lineage>
</organism>
<dbReference type="RefSeq" id="WP_277567315.1">
    <property type="nucleotide sequence ID" value="NZ_JAPDHZ010000004.1"/>
</dbReference>
<dbReference type="Pfam" id="PF03963">
    <property type="entry name" value="FlgD"/>
    <property type="match status" value="1"/>
</dbReference>
<accession>A0A9X4QP53</accession>
<comment type="similarity">
    <text evidence="1">Belongs to the FlgD family.</text>
</comment>
<dbReference type="NCBIfam" id="NF007197">
    <property type="entry name" value="PRK09618.1"/>
    <property type="match status" value="1"/>
</dbReference>
<evidence type="ECO:0000313" key="4">
    <source>
        <dbReference type="Proteomes" id="UP001153387"/>
    </source>
</evidence>
<dbReference type="AlphaFoldDB" id="A0A9X4QP53"/>
<reference evidence="3 4" key="1">
    <citation type="submission" date="2022-10" db="EMBL/GenBank/DDBJ databases">
        <title>Comparative genomic analysis of Cohnella hashimotonis sp. nov., isolated from the International Space Station.</title>
        <authorList>
            <person name="Simpson A."/>
            <person name="Venkateswaran K."/>
        </authorList>
    </citation>
    <scope>NUCLEOTIDE SEQUENCE [LARGE SCALE GENOMIC DNA]</scope>
    <source>
        <strain evidence="3 4">DSM 18997</strain>
    </source>
</reference>
<dbReference type="Proteomes" id="UP001153387">
    <property type="component" value="Unassembled WGS sequence"/>
</dbReference>
<evidence type="ECO:0000256" key="1">
    <source>
        <dbReference type="ARBA" id="ARBA00010577"/>
    </source>
</evidence>
<keyword evidence="2" id="KW-1005">Bacterial flagellum biogenesis</keyword>
<dbReference type="GO" id="GO:0044781">
    <property type="term" value="P:bacterial-type flagellum organization"/>
    <property type="evidence" value="ECO:0007669"/>
    <property type="project" value="UniProtKB-KW"/>
</dbReference>
<name>A0A9X4QP53_9BACL</name>
<protein>
    <submittedName>
        <fullName evidence="3">Flagellar hook assembly protein FlgD</fullName>
    </submittedName>
</protein>
<keyword evidence="3" id="KW-0966">Cell projection</keyword>